<evidence type="ECO:0000256" key="4">
    <source>
        <dbReference type="ARBA" id="ARBA00023163"/>
    </source>
</evidence>
<comment type="caution">
    <text evidence="6">The sequence shown here is derived from an EMBL/GenBank/DDBJ whole genome shotgun (WGS) entry which is preliminary data.</text>
</comment>
<dbReference type="Pfam" id="PF04397">
    <property type="entry name" value="LytTR"/>
    <property type="match status" value="1"/>
</dbReference>
<proteinExistence type="predicted"/>
<dbReference type="SMART" id="SM00850">
    <property type="entry name" value="LytTR"/>
    <property type="match status" value="1"/>
</dbReference>
<feature type="domain" description="HTH LytTR-type" evidence="5">
    <location>
        <begin position="78"/>
        <end position="182"/>
    </location>
</feature>
<keyword evidence="2" id="KW-0805">Transcription regulation</keyword>
<dbReference type="Gene3D" id="2.40.50.1020">
    <property type="entry name" value="LytTr DNA-binding domain"/>
    <property type="match status" value="1"/>
</dbReference>
<dbReference type="InterPro" id="IPR046947">
    <property type="entry name" value="LytR-like"/>
</dbReference>
<dbReference type="GO" id="GO:0003677">
    <property type="term" value="F:DNA binding"/>
    <property type="evidence" value="ECO:0007669"/>
    <property type="project" value="UniProtKB-KW"/>
</dbReference>
<evidence type="ECO:0000256" key="3">
    <source>
        <dbReference type="ARBA" id="ARBA00023125"/>
    </source>
</evidence>
<name>A0A7K0K2X7_9ACTO</name>
<dbReference type="PROSITE" id="PS50930">
    <property type="entry name" value="HTH_LYTTR"/>
    <property type="match status" value="1"/>
</dbReference>
<keyword evidence="3" id="KW-0238">DNA-binding</keyword>
<dbReference type="GO" id="GO:0000156">
    <property type="term" value="F:phosphorelay response regulator activity"/>
    <property type="evidence" value="ECO:0007669"/>
    <property type="project" value="InterPro"/>
</dbReference>
<gene>
    <name evidence="6" type="ORF">FYJ63_04045</name>
</gene>
<dbReference type="AlphaFoldDB" id="A0A7K0K2X7"/>
<organism evidence="6 7">
    <name type="scientific">Mobiluncus porci</name>
    <dbReference type="NCBI Taxonomy" id="2652278"/>
    <lineage>
        <taxon>Bacteria</taxon>
        <taxon>Bacillati</taxon>
        <taxon>Actinomycetota</taxon>
        <taxon>Actinomycetes</taxon>
        <taxon>Actinomycetales</taxon>
        <taxon>Actinomycetaceae</taxon>
        <taxon>Mobiluncus</taxon>
    </lineage>
</organism>
<dbReference type="PANTHER" id="PTHR37299:SF2">
    <property type="entry name" value="HTH LYTTR-TYPE DOMAIN-CONTAINING PROTEIN"/>
    <property type="match status" value="1"/>
</dbReference>
<evidence type="ECO:0000256" key="2">
    <source>
        <dbReference type="ARBA" id="ARBA00023015"/>
    </source>
</evidence>
<evidence type="ECO:0000313" key="7">
    <source>
        <dbReference type="Proteomes" id="UP000442535"/>
    </source>
</evidence>
<accession>A0A7K0K2X7</accession>
<reference evidence="6 7" key="1">
    <citation type="submission" date="2019-08" db="EMBL/GenBank/DDBJ databases">
        <title>In-depth cultivation of the pig gut microbiome towards novel bacterial diversity and tailored functional studies.</title>
        <authorList>
            <person name="Wylensek D."/>
            <person name="Hitch T.C.A."/>
            <person name="Clavel T."/>
        </authorList>
    </citation>
    <scope>NUCLEOTIDE SEQUENCE [LARGE SCALE GENOMIC DNA]</scope>
    <source>
        <strain evidence="6 7">RF-GAM-744-WT-7</strain>
    </source>
</reference>
<dbReference type="InterPro" id="IPR007492">
    <property type="entry name" value="LytTR_DNA-bd_dom"/>
</dbReference>
<keyword evidence="1" id="KW-0963">Cytoplasm</keyword>
<sequence>MSETCRLSRNPYRLVKSFCQDTGLGSLLKTTPRKETAMKLTLTIDPTVTETTVTIIAPKVNSEVRAIQALETDSLGRIIGTRGSDATVLDVRKVLAFFTKNKAVYARTANGDWRIKQRMYELESSLAASDFARISQSEIVNISAIENLDLSLTGTITVHLKDGSKFFVARRHLSTFKKKLGF</sequence>
<keyword evidence="7" id="KW-1185">Reference proteome</keyword>
<dbReference type="EMBL" id="VUMY01000006">
    <property type="protein sequence ID" value="MST49410.1"/>
    <property type="molecule type" value="Genomic_DNA"/>
</dbReference>
<dbReference type="Proteomes" id="UP000442535">
    <property type="component" value="Unassembled WGS sequence"/>
</dbReference>
<keyword evidence="4" id="KW-0804">Transcription</keyword>
<evidence type="ECO:0000313" key="6">
    <source>
        <dbReference type="EMBL" id="MST49410.1"/>
    </source>
</evidence>
<evidence type="ECO:0000259" key="5">
    <source>
        <dbReference type="PROSITE" id="PS50930"/>
    </source>
</evidence>
<dbReference type="PANTHER" id="PTHR37299">
    <property type="entry name" value="TRANSCRIPTIONAL REGULATOR-RELATED"/>
    <property type="match status" value="1"/>
</dbReference>
<protein>
    <submittedName>
        <fullName evidence="6">LytTR family transcriptional regulator</fullName>
    </submittedName>
</protein>
<evidence type="ECO:0000256" key="1">
    <source>
        <dbReference type="ARBA" id="ARBA00022490"/>
    </source>
</evidence>